<protein>
    <recommendedName>
        <fullName evidence="3">DUF4783 domain-containing protein</fullName>
    </recommendedName>
</protein>
<evidence type="ECO:0008006" key="3">
    <source>
        <dbReference type="Google" id="ProtNLM"/>
    </source>
</evidence>
<sequence>MNKDTQNLMIMKSMKYFISVIILIFFTSATLSKEGIKAHARLDNELADRIRMSFRAGNSRMLASCLNQQVELVIDSEKIDFQKISAQQAEQIFKSFFQKNPPLTFQYEYQGASNAHLRYSVGTYRSRNKDFLVYILVRKAEANKYLIDTIQFREG</sequence>
<keyword evidence="2" id="KW-1185">Reference proteome</keyword>
<organism evidence="1 2">
    <name type="scientific">Emticicia oligotrophica (strain DSM 17448 / CIP 109782 / MTCC 6937 / GPTSA100-15)</name>
    <dbReference type="NCBI Taxonomy" id="929562"/>
    <lineage>
        <taxon>Bacteria</taxon>
        <taxon>Pseudomonadati</taxon>
        <taxon>Bacteroidota</taxon>
        <taxon>Cytophagia</taxon>
        <taxon>Cytophagales</taxon>
        <taxon>Leadbetterellaceae</taxon>
        <taxon>Emticicia</taxon>
    </lineage>
</organism>
<reference evidence="1 2" key="1">
    <citation type="submission" date="2011-07" db="EMBL/GenBank/DDBJ databases">
        <title>The complete genome of chromosome of Emticicia oligotrophica DSM 17448.</title>
        <authorList>
            <consortium name="US DOE Joint Genome Institute (JGI-PGF)"/>
            <person name="Lucas S."/>
            <person name="Han J."/>
            <person name="Lapidus A."/>
            <person name="Bruce D."/>
            <person name="Goodwin L."/>
            <person name="Pitluck S."/>
            <person name="Peters L."/>
            <person name="Kyrpides N."/>
            <person name="Mavromatis K."/>
            <person name="Ivanova N."/>
            <person name="Ovchinnikova G."/>
            <person name="Teshima H."/>
            <person name="Detter J.C."/>
            <person name="Tapia R."/>
            <person name="Han C."/>
            <person name="Land M."/>
            <person name="Hauser L."/>
            <person name="Markowitz V."/>
            <person name="Cheng J.-F."/>
            <person name="Hugenholtz P."/>
            <person name="Woyke T."/>
            <person name="Wu D."/>
            <person name="Tindall B."/>
            <person name="Pomrenke H."/>
            <person name="Brambilla E."/>
            <person name="Klenk H.-P."/>
            <person name="Eisen J.A."/>
        </authorList>
    </citation>
    <scope>NUCLEOTIDE SEQUENCE [LARGE SCALE GENOMIC DNA]</scope>
    <source>
        <strain evidence="1 2">DSM 17448</strain>
    </source>
</reference>
<dbReference type="InterPro" id="IPR031977">
    <property type="entry name" value="DUF4783"/>
</dbReference>
<accession>A0ABM5MXF0</accession>
<dbReference type="Pfam" id="PF16022">
    <property type="entry name" value="DUF4783"/>
    <property type="match status" value="1"/>
</dbReference>
<dbReference type="EMBL" id="CP002961">
    <property type="protein sequence ID" value="AFK01830.1"/>
    <property type="molecule type" value="Genomic_DNA"/>
</dbReference>
<name>A0ABM5MXF0_EMTOG</name>
<dbReference type="Proteomes" id="UP000002875">
    <property type="component" value="Chromosome"/>
</dbReference>
<evidence type="ECO:0000313" key="1">
    <source>
        <dbReference type="EMBL" id="AFK01830.1"/>
    </source>
</evidence>
<proteinExistence type="predicted"/>
<dbReference type="RefSeq" id="WP_015027533.1">
    <property type="nucleotide sequence ID" value="NC_018748.1"/>
</dbReference>
<dbReference type="Gene3D" id="3.10.450.50">
    <property type="match status" value="1"/>
</dbReference>
<evidence type="ECO:0000313" key="2">
    <source>
        <dbReference type="Proteomes" id="UP000002875"/>
    </source>
</evidence>
<gene>
    <name evidence="1" type="ordered locus">Emtol_0677</name>
</gene>